<reference evidence="1" key="2">
    <citation type="submission" date="2023-06" db="EMBL/GenBank/DDBJ databases">
        <authorList>
            <person name="Zeman M."/>
            <person name="Kubasova T."/>
            <person name="Jahodarova E."/>
            <person name="Nykrynova M."/>
            <person name="Rychlik I."/>
        </authorList>
    </citation>
    <scope>NUCLEOTIDE SEQUENCE</scope>
    <source>
        <strain evidence="1">153_Feed</strain>
    </source>
</reference>
<dbReference type="InterPro" id="IPR036117">
    <property type="entry name" value="DhaL_dom_sf"/>
</dbReference>
<name>A0ABT7V3S6_9ACTN</name>
<gene>
    <name evidence="1" type="ORF">QUW25_06130</name>
</gene>
<accession>A0ABT7V3S6</accession>
<reference evidence="1" key="1">
    <citation type="submission" date="2023-06" db="EMBL/GenBank/DDBJ databases">
        <title>Identification and characterization of horizontal gene transfer across gut microbiota members of farm animals based on homology search.</title>
        <authorList>
            <person name="Schwarzerova J."/>
            <person name="Nykrynova M."/>
            <person name="Jureckova K."/>
            <person name="Cejkova D."/>
            <person name="Rychlik I."/>
        </authorList>
    </citation>
    <scope>NUCLEOTIDE SEQUENCE</scope>
    <source>
        <strain evidence="1">153_Feed</strain>
    </source>
</reference>
<comment type="caution">
    <text evidence="1">The sequence shown here is derived from an EMBL/GenBank/DDBJ whole genome shotgun (WGS) entry which is preliminary data.</text>
</comment>
<sequence length="177" mass="18634">MVSRDALAVRLFHASMQIITSERELEQIDPTEGQLMVEVASAISAAVAASDGSIKDLFEDVARSVSRIEGHGAGVAFWSAWLDGLAEAAPNEDDADFDDLHAMFDEAFDDVSHALASGLCDVAPTDVLAVACVAVAECDDELDAFDAAADASERTVTGDTDVVTLALVRFLRGMAQA</sequence>
<proteinExistence type="predicted"/>
<dbReference type="EMBL" id="JAUDEA010000008">
    <property type="protein sequence ID" value="MDM8271245.1"/>
    <property type="molecule type" value="Genomic_DNA"/>
</dbReference>
<evidence type="ECO:0000313" key="2">
    <source>
        <dbReference type="Proteomes" id="UP001529256"/>
    </source>
</evidence>
<organism evidence="1 2">
    <name type="scientific">Thermophilibacter provencensis</name>
    <dbReference type="NCBI Taxonomy" id="1852386"/>
    <lineage>
        <taxon>Bacteria</taxon>
        <taxon>Bacillati</taxon>
        <taxon>Actinomycetota</taxon>
        <taxon>Coriobacteriia</taxon>
        <taxon>Coriobacteriales</taxon>
        <taxon>Atopobiaceae</taxon>
        <taxon>Thermophilibacter</taxon>
    </lineage>
</organism>
<dbReference type="Gene3D" id="1.25.40.340">
    <property type="match status" value="1"/>
</dbReference>
<dbReference type="Proteomes" id="UP001529256">
    <property type="component" value="Unassembled WGS sequence"/>
</dbReference>
<protein>
    <submittedName>
        <fullName evidence="1">Uncharacterized protein</fullName>
    </submittedName>
</protein>
<evidence type="ECO:0000313" key="1">
    <source>
        <dbReference type="EMBL" id="MDM8271245.1"/>
    </source>
</evidence>
<dbReference type="RefSeq" id="WP_289511333.1">
    <property type="nucleotide sequence ID" value="NZ_JAUDEA010000008.1"/>
</dbReference>
<keyword evidence="2" id="KW-1185">Reference proteome</keyword>